<dbReference type="Proteomes" id="UP000001312">
    <property type="component" value="Unassembled WGS sequence"/>
</dbReference>
<dbReference type="RefSeq" id="XP_001595199.1">
    <property type="nucleotide sequence ID" value="XM_001595149.1"/>
</dbReference>
<name>A7ED98_SCLS1</name>
<dbReference type="EMBL" id="CH476624">
    <property type="protein sequence ID" value="EDO00814.1"/>
    <property type="molecule type" value="Genomic_DNA"/>
</dbReference>
<evidence type="ECO:0000313" key="2">
    <source>
        <dbReference type="Proteomes" id="UP000001312"/>
    </source>
</evidence>
<organism evidence="1 2">
    <name type="scientific">Sclerotinia sclerotiorum (strain ATCC 18683 / 1980 / Ss-1)</name>
    <name type="common">White mold</name>
    <name type="synonym">Whetzelinia sclerotiorum</name>
    <dbReference type="NCBI Taxonomy" id="665079"/>
    <lineage>
        <taxon>Eukaryota</taxon>
        <taxon>Fungi</taxon>
        <taxon>Dikarya</taxon>
        <taxon>Ascomycota</taxon>
        <taxon>Pezizomycotina</taxon>
        <taxon>Leotiomycetes</taxon>
        <taxon>Helotiales</taxon>
        <taxon>Sclerotiniaceae</taxon>
        <taxon>Sclerotinia</taxon>
    </lineage>
</organism>
<accession>A7ED98</accession>
<dbReference type="InParanoid" id="A7ED98"/>
<proteinExistence type="predicted"/>
<gene>
    <name evidence="1" type="ORF">SS1G_03288</name>
</gene>
<evidence type="ECO:0000313" key="1">
    <source>
        <dbReference type="EMBL" id="EDO00814.1"/>
    </source>
</evidence>
<protein>
    <submittedName>
        <fullName evidence="1">Uncharacterized protein</fullName>
    </submittedName>
</protein>
<dbReference type="GeneID" id="5491521"/>
<sequence length="68" mass="8094">MLVIDARERIGIVGFRDFECINDGLREEWEKGLEGETWNSDRWRNERIRIRGGARYWSVDFDSGALKF</sequence>
<dbReference type="AlphaFoldDB" id="A7ED98"/>
<reference evidence="2" key="1">
    <citation type="journal article" date="2011" name="PLoS Genet.">
        <title>Genomic analysis of the necrotrophic fungal pathogens Sclerotinia sclerotiorum and Botrytis cinerea.</title>
        <authorList>
            <person name="Amselem J."/>
            <person name="Cuomo C.A."/>
            <person name="van Kan J.A."/>
            <person name="Viaud M."/>
            <person name="Benito E.P."/>
            <person name="Couloux A."/>
            <person name="Coutinho P.M."/>
            <person name="de Vries R.P."/>
            <person name="Dyer P.S."/>
            <person name="Fillinger S."/>
            <person name="Fournier E."/>
            <person name="Gout L."/>
            <person name="Hahn M."/>
            <person name="Kohn L."/>
            <person name="Lapalu N."/>
            <person name="Plummer K.M."/>
            <person name="Pradier J.M."/>
            <person name="Quevillon E."/>
            <person name="Sharon A."/>
            <person name="Simon A."/>
            <person name="ten Have A."/>
            <person name="Tudzynski B."/>
            <person name="Tudzynski P."/>
            <person name="Wincker P."/>
            <person name="Andrew M."/>
            <person name="Anthouard V."/>
            <person name="Beever R.E."/>
            <person name="Beffa R."/>
            <person name="Benoit I."/>
            <person name="Bouzid O."/>
            <person name="Brault B."/>
            <person name="Chen Z."/>
            <person name="Choquer M."/>
            <person name="Collemare J."/>
            <person name="Cotton P."/>
            <person name="Danchin E.G."/>
            <person name="Da Silva C."/>
            <person name="Gautier A."/>
            <person name="Giraud C."/>
            <person name="Giraud T."/>
            <person name="Gonzalez C."/>
            <person name="Grossetete S."/>
            <person name="Guldener U."/>
            <person name="Henrissat B."/>
            <person name="Howlett B.J."/>
            <person name="Kodira C."/>
            <person name="Kretschmer M."/>
            <person name="Lappartient A."/>
            <person name="Leroch M."/>
            <person name="Levis C."/>
            <person name="Mauceli E."/>
            <person name="Neuveglise C."/>
            <person name="Oeser B."/>
            <person name="Pearson M."/>
            <person name="Poulain J."/>
            <person name="Poussereau N."/>
            <person name="Quesneville H."/>
            <person name="Rascle C."/>
            <person name="Schumacher J."/>
            <person name="Segurens B."/>
            <person name="Sexton A."/>
            <person name="Silva E."/>
            <person name="Sirven C."/>
            <person name="Soanes D.M."/>
            <person name="Talbot N.J."/>
            <person name="Templeton M."/>
            <person name="Yandava C."/>
            <person name="Yarden O."/>
            <person name="Zeng Q."/>
            <person name="Rollins J.A."/>
            <person name="Lebrun M.H."/>
            <person name="Dickman M."/>
        </authorList>
    </citation>
    <scope>NUCLEOTIDE SEQUENCE [LARGE SCALE GENOMIC DNA]</scope>
    <source>
        <strain evidence="2">ATCC 18683 / 1980 / Ss-1</strain>
    </source>
</reference>
<keyword evidence="2" id="KW-1185">Reference proteome</keyword>
<dbReference type="HOGENOM" id="CLU_2795492_0_0_1"/>
<dbReference type="KEGG" id="ssl:SS1G_03288"/>